<accession>A0ABX3AJA5</accession>
<sequence length="65" mass="6783">MEAVKSASGATLALAAYAANPLFDSKCYRFESQTSCPQIPMAIDGKRCYSGNIESKKGGGVNYGG</sequence>
<dbReference type="EMBL" id="MEHD01000019">
    <property type="protein sequence ID" value="ODR58575.1"/>
    <property type="molecule type" value="Genomic_DNA"/>
</dbReference>
<name>A0ABX3AJA5_9FIRM</name>
<reference evidence="1 2" key="1">
    <citation type="submission" date="2016-08" db="EMBL/GenBank/DDBJ databases">
        <title>Characterization of Isolates of Eisenbergiella tayi Derived from Blood Cultures, Using Whole Genome Sequencing.</title>
        <authorList>
            <person name="Bernier A.-M."/>
            <person name="Burdz T."/>
            <person name="Wiebe D."/>
            <person name="Bernard K."/>
        </authorList>
    </citation>
    <scope>NUCLEOTIDE SEQUENCE [LARGE SCALE GENOMIC DNA]</scope>
    <source>
        <strain evidence="1 2">NML120146</strain>
    </source>
</reference>
<gene>
    <name evidence="1" type="ORF">BEI63_08715</name>
</gene>
<dbReference type="Proteomes" id="UP000094869">
    <property type="component" value="Unassembled WGS sequence"/>
</dbReference>
<comment type="caution">
    <text evidence="1">The sequence shown here is derived from an EMBL/GenBank/DDBJ whole genome shotgun (WGS) entry which is preliminary data.</text>
</comment>
<evidence type="ECO:0000313" key="1">
    <source>
        <dbReference type="EMBL" id="ODR58575.1"/>
    </source>
</evidence>
<organism evidence="1 2">
    <name type="scientific">Eisenbergiella tayi</name>
    <dbReference type="NCBI Taxonomy" id="1432052"/>
    <lineage>
        <taxon>Bacteria</taxon>
        <taxon>Bacillati</taxon>
        <taxon>Bacillota</taxon>
        <taxon>Clostridia</taxon>
        <taxon>Lachnospirales</taxon>
        <taxon>Lachnospiraceae</taxon>
        <taxon>Eisenbergiella</taxon>
    </lineage>
</organism>
<proteinExistence type="predicted"/>
<keyword evidence="2" id="KW-1185">Reference proteome</keyword>
<evidence type="ECO:0000313" key="2">
    <source>
        <dbReference type="Proteomes" id="UP000094869"/>
    </source>
</evidence>
<protein>
    <submittedName>
        <fullName evidence="1">Uncharacterized protein</fullName>
    </submittedName>
</protein>